<evidence type="ECO:0000256" key="1">
    <source>
        <dbReference type="SAM" id="MobiDB-lite"/>
    </source>
</evidence>
<dbReference type="Proteomes" id="UP000006039">
    <property type="component" value="Unassembled WGS sequence"/>
</dbReference>
<feature type="transmembrane region" description="Helical" evidence="2">
    <location>
        <begin position="342"/>
        <end position="362"/>
    </location>
</feature>
<protein>
    <submittedName>
        <fullName evidence="3 4">Uncharacterized protein</fullName>
    </submittedName>
</protein>
<feature type="region of interest" description="Disordered" evidence="1">
    <location>
        <begin position="289"/>
        <end position="330"/>
    </location>
</feature>
<evidence type="ECO:0000313" key="4">
    <source>
        <dbReference type="EnsemblFungi" id="EJT76810"/>
    </source>
</evidence>
<name>J3NZM7_GAET3</name>
<organism evidence="3">
    <name type="scientific">Gaeumannomyces tritici (strain R3-111a-1)</name>
    <name type="common">Wheat and barley take-all root rot fungus</name>
    <name type="synonym">Gaeumannomyces graminis var. tritici</name>
    <dbReference type="NCBI Taxonomy" id="644352"/>
    <lineage>
        <taxon>Eukaryota</taxon>
        <taxon>Fungi</taxon>
        <taxon>Dikarya</taxon>
        <taxon>Ascomycota</taxon>
        <taxon>Pezizomycotina</taxon>
        <taxon>Sordariomycetes</taxon>
        <taxon>Sordariomycetidae</taxon>
        <taxon>Magnaporthales</taxon>
        <taxon>Magnaporthaceae</taxon>
        <taxon>Gaeumannomyces</taxon>
    </lineage>
</organism>
<dbReference type="EMBL" id="GL385397">
    <property type="protein sequence ID" value="EJT76810.1"/>
    <property type="molecule type" value="Genomic_DNA"/>
</dbReference>
<feature type="compositionally biased region" description="Polar residues" evidence="1">
    <location>
        <begin position="320"/>
        <end position="330"/>
    </location>
</feature>
<keyword evidence="5" id="KW-1185">Reference proteome</keyword>
<dbReference type="STRING" id="644352.J3NZM7"/>
<evidence type="ECO:0000313" key="5">
    <source>
        <dbReference type="Proteomes" id="UP000006039"/>
    </source>
</evidence>
<reference evidence="3" key="2">
    <citation type="submission" date="2010-07" db="EMBL/GenBank/DDBJ databases">
        <authorList>
            <consortium name="The Broad Institute Genome Sequencing Platform"/>
            <consortium name="Broad Institute Genome Sequencing Center for Infectious Disease"/>
            <person name="Ma L.-J."/>
            <person name="Dead R."/>
            <person name="Young S."/>
            <person name="Zeng Q."/>
            <person name="Koehrsen M."/>
            <person name="Alvarado L."/>
            <person name="Berlin A."/>
            <person name="Chapman S.B."/>
            <person name="Chen Z."/>
            <person name="Freedman E."/>
            <person name="Gellesch M."/>
            <person name="Goldberg J."/>
            <person name="Griggs A."/>
            <person name="Gujja S."/>
            <person name="Heilman E.R."/>
            <person name="Heiman D."/>
            <person name="Hepburn T."/>
            <person name="Howarth C."/>
            <person name="Jen D."/>
            <person name="Larson L."/>
            <person name="Mehta T."/>
            <person name="Neiman D."/>
            <person name="Pearson M."/>
            <person name="Roberts A."/>
            <person name="Saif S."/>
            <person name="Shea T."/>
            <person name="Shenoy N."/>
            <person name="Sisk P."/>
            <person name="Stolte C."/>
            <person name="Sykes S."/>
            <person name="Walk T."/>
            <person name="White J."/>
            <person name="Yandava C."/>
            <person name="Haas B."/>
            <person name="Nusbaum C."/>
            <person name="Birren B."/>
        </authorList>
    </citation>
    <scope>NUCLEOTIDE SEQUENCE</scope>
    <source>
        <strain evidence="3">R3-111a-1</strain>
    </source>
</reference>
<feature type="transmembrane region" description="Helical" evidence="2">
    <location>
        <begin position="42"/>
        <end position="62"/>
    </location>
</feature>
<reference evidence="4" key="5">
    <citation type="submission" date="2018-04" db="UniProtKB">
        <authorList>
            <consortium name="EnsemblFungi"/>
        </authorList>
    </citation>
    <scope>IDENTIFICATION</scope>
    <source>
        <strain evidence="4">R3-111a-1</strain>
    </source>
</reference>
<gene>
    <name evidence="4" type="primary">20347182</name>
    <name evidence="3" type="ORF">GGTG_06724</name>
</gene>
<dbReference type="EnsemblFungi" id="EJT76810">
    <property type="protein sequence ID" value="EJT76810"/>
    <property type="gene ID" value="GGTG_06724"/>
</dbReference>
<feature type="region of interest" description="Disordered" evidence="1">
    <location>
        <begin position="453"/>
        <end position="481"/>
    </location>
</feature>
<reference evidence="5" key="1">
    <citation type="submission" date="2010-07" db="EMBL/GenBank/DDBJ databases">
        <title>The genome sequence of Gaeumannomyces graminis var. tritici strain R3-111a-1.</title>
        <authorList>
            <consortium name="The Broad Institute Genome Sequencing Platform"/>
            <person name="Ma L.-J."/>
            <person name="Dead R."/>
            <person name="Young S."/>
            <person name="Zeng Q."/>
            <person name="Koehrsen M."/>
            <person name="Alvarado L."/>
            <person name="Berlin A."/>
            <person name="Chapman S.B."/>
            <person name="Chen Z."/>
            <person name="Freedman E."/>
            <person name="Gellesch M."/>
            <person name="Goldberg J."/>
            <person name="Griggs A."/>
            <person name="Gujja S."/>
            <person name="Heilman E.R."/>
            <person name="Heiman D."/>
            <person name="Hepburn T."/>
            <person name="Howarth C."/>
            <person name="Jen D."/>
            <person name="Larson L."/>
            <person name="Mehta T."/>
            <person name="Neiman D."/>
            <person name="Pearson M."/>
            <person name="Roberts A."/>
            <person name="Saif S."/>
            <person name="Shea T."/>
            <person name="Shenoy N."/>
            <person name="Sisk P."/>
            <person name="Stolte C."/>
            <person name="Sykes S."/>
            <person name="Walk T."/>
            <person name="White J."/>
            <person name="Yandava C."/>
            <person name="Haas B."/>
            <person name="Nusbaum C."/>
            <person name="Birren B."/>
        </authorList>
    </citation>
    <scope>NUCLEOTIDE SEQUENCE [LARGE SCALE GENOMIC DNA]</scope>
    <source>
        <strain evidence="5">R3-111a-1</strain>
    </source>
</reference>
<proteinExistence type="predicted"/>
<reference evidence="3" key="3">
    <citation type="submission" date="2010-09" db="EMBL/GenBank/DDBJ databases">
        <title>Annotation of Gaeumannomyces graminis var. tritici R3-111a-1.</title>
        <authorList>
            <consortium name="The Broad Institute Genome Sequencing Platform"/>
            <person name="Ma L.-J."/>
            <person name="Dead R."/>
            <person name="Young S.K."/>
            <person name="Zeng Q."/>
            <person name="Gargeya S."/>
            <person name="Fitzgerald M."/>
            <person name="Haas B."/>
            <person name="Abouelleil A."/>
            <person name="Alvarado L."/>
            <person name="Arachchi H.M."/>
            <person name="Berlin A."/>
            <person name="Brown A."/>
            <person name="Chapman S.B."/>
            <person name="Chen Z."/>
            <person name="Dunbar C."/>
            <person name="Freedman E."/>
            <person name="Gearin G."/>
            <person name="Gellesch M."/>
            <person name="Goldberg J."/>
            <person name="Griggs A."/>
            <person name="Gujja S."/>
            <person name="Heiman D."/>
            <person name="Howarth C."/>
            <person name="Larson L."/>
            <person name="Lui A."/>
            <person name="MacDonald P.J.P."/>
            <person name="Mehta T."/>
            <person name="Montmayeur A."/>
            <person name="Murphy C."/>
            <person name="Neiman D."/>
            <person name="Pearson M."/>
            <person name="Priest M."/>
            <person name="Roberts A."/>
            <person name="Saif S."/>
            <person name="Shea T."/>
            <person name="Shenoy N."/>
            <person name="Sisk P."/>
            <person name="Stolte C."/>
            <person name="Sykes S."/>
            <person name="Yandava C."/>
            <person name="Wortman J."/>
            <person name="Nusbaum C."/>
            <person name="Birren B."/>
        </authorList>
    </citation>
    <scope>NUCLEOTIDE SEQUENCE</scope>
    <source>
        <strain evidence="3">R3-111a-1</strain>
    </source>
</reference>
<feature type="transmembrane region" description="Helical" evidence="2">
    <location>
        <begin position="259"/>
        <end position="281"/>
    </location>
</feature>
<feature type="region of interest" description="Disordered" evidence="1">
    <location>
        <begin position="496"/>
        <end position="519"/>
    </location>
</feature>
<dbReference type="HOGENOM" id="CLU_392799_0_0_1"/>
<evidence type="ECO:0000256" key="2">
    <source>
        <dbReference type="SAM" id="Phobius"/>
    </source>
</evidence>
<keyword evidence="2" id="KW-0812">Transmembrane</keyword>
<reference evidence="4" key="4">
    <citation type="journal article" date="2015" name="G3 (Bethesda)">
        <title>Genome sequences of three phytopathogenic species of the Magnaporthaceae family of fungi.</title>
        <authorList>
            <person name="Okagaki L.H."/>
            <person name="Nunes C.C."/>
            <person name="Sailsbery J."/>
            <person name="Clay B."/>
            <person name="Brown D."/>
            <person name="John T."/>
            <person name="Oh Y."/>
            <person name="Young N."/>
            <person name="Fitzgerald M."/>
            <person name="Haas B.J."/>
            <person name="Zeng Q."/>
            <person name="Young S."/>
            <person name="Adiconis X."/>
            <person name="Fan L."/>
            <person name="Levin J.Z."/>
            <person name="Mitchell T.K."/>
            <person name="Okubara P.A."/>
            <person name="Farman M.L."/>
            <person name="Kohn L.M."/>
            <person name="Birren B."/>
            <person name="Ma L.-J."/>
            <person name="Dean R.A."/>
        </authorList>
    </citation>
    <scope>NUCLEOTIDE SEQUENCE</scope>
    <source>
        <strain evidence="4">R3-111a-1</strain>
    </source>
</reference>
<feature type="transmembrane region" description="Helical" evidence="2">
    <location>
        <begin position="382"/>
        <end position="403"/>
    </location>
</feature>
<dbReference type="OrthoDB" id="3021074at2759"/>
<dbReference type="RefSeq" id="XP_009222810.1">
    <property type="nucleotide sequence ID" value="XM_009224546.1"/>
</dbReference>
<evidence type="ECO:0000313" key="3">
    <source>
        <dbReference type="EMBL" id="EJT76810.1"/>
    </source>
</evidence>
<keyword evidence="2" id="KW-0472">Membrane</keyword>
<dbReference type="AlphaFoldDB" id="J3NZM7"/>
<dbReference type="eggNOG" id="ENOG502RYBR">
    <property type="taxonomic scope" value="Eukaryota"/>
</dbReference>
<keyword evidence="2" id="KW-1133">Transmembrane helix</keyword>
<feature type="transmembrane region" description="Helical" evidence="2">
    <location>
        <begin position="177"/>
        <end position="196"/>
    </location>
</feature>
<accession>J3NZM7</accession>
<dbReference type="VEuPathDB" id="FungiDB:GGTG_06724"/>
<feature type="transmembrane region" description="Helical" evidence="2">
    <location>
        <begin position="147"/>
        <end position="165"/>
    </location>
</feature>
<dbReference type="GeneID" id="20347182"/>
<sequence length="702" mass="76087">MDLGLELCTHKLIQYAVSWTPSPDTLVATCVLARKARWLRDACIAAALLLPAVAALHGIVLAKMHVDGGYCPKQRAHETSTTLKSLSHLAAWMQSGPLGRPAARAGRQGRRNPDAEYHHRFFILQGVGHLANTSRRLRAAGAVDLDVYGAFQLSSIAILAAPVTLRRSTTYFDGPGRNIIFVWTAILLAGMLSLAVELFRSNPVPCAANNITAANFPYGEKASGLCGIQCSQELGPFSTMRQGATGEIYVIPAPKLFEFGTATLLAAGCCIISILSLVDIFNKIRHDNRKRHAREKDGATEDQDNSDGDSKDLSEGQPEATISGTNGATQSMMENAETRAKFLMGAVEIPLFAAAILAILVIGERNFMSPELSHGTEPMENVGQWAPIVTAGLAAIGSLYLLGESNLRKWRIKNKWKLRRRLSNATATTATTAPTFFTRRQSSATCAHCQGHLESPTDVRSDSAVGPPDRGGAEPTSGSRDRINEALSRFADILGTANPGQKSFREGPAADFPETPGERFKNSKFQEAKSKYDDISRDRLPSRAPSIRTAMYTSAFAFPLPVSSCRYAPGQKPGRILLKTGDRKGTARRSTPYFGGTFAGAARVFILHELKPYRDSPLSSASFFRPEFIASYLSNQFRCRDLFPALQAIPHTWFTKRAEEGSEVTAYSWGNGGAACVVPLAGCYLRGRRGGRRHHRGEAGGG</sequence>